<keyword evidence="9" id="KW-0630">Potassium</keyword>
<protein>
    <recommendedName>
        <fullName evidence="15">Cyclic nucleotide-binding domain-containing protein</fullName>
    </recommendedName>
</protein>
<dbReference type="AlphaFoldDB" id="A0A382BTT9"/>
<dbReference type="Pfam" id="PF00027">
    <property type="entry name" value="cNMP_binding"/>
    <property type="match status" value="1"/>
</dbReference>
<evidence type="ECO:0000256" key="4">
    <source>
        <dbReference type="ARBA" id="ARBA00022538"/>
    </source>
</evidence>
<dbReference type="PANTHER" id="PTHR11537">
    <property type="entry name" value="VOLTAGE-GATED POTASSIUM CHANNEL"/>
    <property type="match status" value="1"/>
</dbReference>
<dbReference type="EMBL" id="UINC01031348">
    <property type="protein sequence ID" value="SVB17240.1"/>
    <property type="molecule type" value="Genomic_DNA"/>
</dbReference>
<dbReference type="GO" id="GO:0005249">
    <property type="term" value="F:voltage-gated potassium channel activity"/>
    <property type="evidence" value="ECO:0007669"/>
    <property type="project" value="InterPro"/>
</dbReference>
<dbReference type="Gene3D" id="2.60.120.10">
    <property type="entry name" value="Jelly Rolls"/>
    <property type="match status" value="1"/>
</dbReference>
<keyword evidence="6" id="KW-0547">Nucleotide-binding</keyword>
<dbReference type="SUPFAM" id="SSF51206">
    <property type="entry name" value="cAMP-binding domain-like"/>
    <property type="match status" value="1"/>
</dbReference>
<keyword evidence="4" id="KW-0633">Potassium transport</keyword>
<dbReference type="InterPro" id="IPR014710">
    <property type="entry name" value="RmlC-like_jellyroll"/>
</dbReference>
<evidence type="ECO:0000256" key="2">
    <source>
        <dbReference type="ARBA" id="ARBA00022448"/>
    </source>
</evidence>
<feature type="transmembrane region" description="Helical" evidence="14">
    <location>
        <begin position="20"/>
        <end position="41"/>
    </location>
</feature>
<keyword evidence="7" id="KW-0631">Potassium channel</keyword>
<dbReference type="CDD" id="cd00038">
    <property type="entry name" value="CAP_ED"/>
    <property type="match status" value="1"/>
</dbReference>
<dbReference type="InterPro" id="IPR005821">
    <property type="entry name" value="Ion_trans_dom"/>
</dbReference>
<evidence type="ECO:0000256" key="12">
    <source>
        <dbReference type="ARBA" id="ARBA00023136"/>
    </source>
</evidence>
<reference evidence="16" key="1">
    <citation type="submission" date="2018-05" db="EMBL/GenBank/DDBJ databases">
        <authorList>
            <person name="Lanie J.A."/>
            <person name="Ng W.-L."/>
            <person name="Kazmierczak K.M."/>
            <person name="Andrzejewski T.M."/>
            <person name="Davidsen T.M."/>
            <person name="Wayne K.J."/>
            <person name="Tettelin H."/>
            <person name="Glass J.I."/>
            <person name="Rusch D."/>
            <person name="Podicherti R."/>
            <person name="Tsui H.-C.T."/>
            <person name="Winkler M.E."/>
        </authorList>
    </citation>
    <scope>NUCLEOTIDE SEQUENCE</scope>
</reference>
<dbReference type="SMART" id="SM00100">
    <property type="entry name" value="cNMP"/>
    <property type="match status" value="1"/>
</dbReference>
<evidence type="ECO:0000256" key="1">
    <source>
        <dbReference type="ARBA" id="ARBA00004651"/>
    </source>
</evidence>
<keyword evidence="13" id="KW-0407">Ion channel</keyword>
<evidence type="ECO:0000256" key="14">
    <source>
        <dbReference type="SAM" id="Phobius"/>
    </source>
</evidence>
<organism evidence="16">
    <name type="scientific">marine metagenome</name>
    <dbReference type="NCBI Taxonomy" id="408172"/>
    <lineage>
        <taxon>unclassified sequences</taxon>
        <taxon>metagenomes</taxon>
        <taxon>ecological metagenomes</taxon>
    </lineage>
</organism>
<dbReference type="GO" id="GO:0001508">
    <property type="term" value="P:action potential"/>
    <property type="evidence" value="ECO:0007669"/>
    <property type="project" value="TreeGrafter"/>
</dbReference>
<proteinExistence type="predicted"/>
<dbReference type="InterPro" id="IPR000595">
    <property type="entry name" value="cNMP-bd_dom"/>
</dbReference>
<dbReference type="InterPro" id="IPR028325">
    <property type="entry name" value="VG_K_chnl"/>
</dbReference>
<feature type="transmembrane region" description="Helical" evidence="14">
    <location>
        <begin position="217"/>
        <end position="241"/>
    </location>
</feature>
<feature type="transmembrane region" description="Helical" evidence="14">
    <location>
        <begin position="189"/>
        <end position="205"/>
    </location>
</feature>
<evidence type="ECO:0000256" key="10">
    <source>
        <dbReference type="ARBA" id="ARBA00022989"/>
    </source>
</evidence>
<evidence type="ECO:0000256" key="5">
    <source>
        <dbReference type="ARBA" id="ARBA00022692"/>
    </source>
</evidence>
<keyword evidence="11" id="KW-0406">Ion transport</keyword>
<dbReference type="GO" id="GO:0000166">
    <property type="term" value="F:nucleotide binding"/>
    <property type="evidence" value="ECO:0007669"/>
    <property type="project" value="UniProtKB-KW"/>
</dbReference>
<dbReference type="Gene3D" id="1.20.120.350">
    <property type="entry name" value="Voltage-gated potassium channels. Chain C"/>
    <property type="match status" value="1"/>
</dbReference>
<dbReference type="InterPro" id="IPR018490">
    <property type="entry name" value="cNMP-bd_dom_sf"/>
</dbReference>
<feature type="transmembrane region" description="Helical" evidence="14">
    <location>
        <begin position="158"/>
        <end position="177"/>
    </location>
</feature>
<sequence>MSFRERTHLFFEIAGPEDRASHYFDIFMIALILSNVVAIILETVNAVNVIFGSFFYWFELFSVIIFTVEYVLRVWSCLDDPLGRYKNAVTGRLRYMISPMAVIDLVAFLPFYLTAFFGIDLRILRLVRLLRLMKLTRYSPALSIIGSVIVSQHRALTAAFFVMLMALLFSSSIIFALEHEIQPEKFSSIPSAMWWGMATLTTVGYGDVAPVTPLGQFFGIITMIIGIGMFALPTGVIATGFANEVDKLNFVVNWKLVSSVPLFKGLDVTEIAEIVSLLTPSTVPPNYAVIKLGEKAEGMFFIVSGQLEVELTTQTITLENGEFFGEMGVLDDSPRTATIVSLTECKLLELKAEDLQHLMDTHAHIRETVEEVMEQRRTTLEADFIKD</sequence>
<evidence type="ECO:0000256" key="9">
    <source>
        <dbReference type="ARBA" id="ARBA00022958"/>
    </source>
</evidence>
<keyword evidence="10 14" id="KW-1133">Transmembrane helix</keyword>
<dbReference type="PRINTS" id="PR00169">
    <property type="entry name" value="KCHANNEL"/>
</dbReference>
<comment type="subcellular location">
    <subcellularLocation>
        <location evidence="1">Cell membrane</location>
        <topology evidence="1">Multi-pass membrane protein</topology>
    </subcellularLocation>
</comment>
<evidence type="ECO:0000259" key="15">
    <source>
        <dbReference type="PROSITE" id="PS50042"/>
    </source>
</evidence>
<keyword evidence="2" id="KW-0813">Transport</keyword>
<evidence type="ECO:0000256" key="13">
    <source>
        <dbReference type="ARBA" id="ARBA00023303"/>
    </source>
</evidence>
<keyword evidence="3" id="KW-1003">Cell membrane</keyword>
<accession>A0A382BTT9</accession>
<dbReference type="SUPFAM" id="SSF81324">
    <property type="entry name" value="Voltage-gated potassium channels"/>
    <property type="match status" value="1"/>
</dbReference>
<dbReference type="PROSITE" id="PS50042">
    <property type="entry name" value="CNMP_BINDING_3"/>
    <property type="match status" value="1"/>
</dbReference>
<feature type="transmembrane region" description="Helical" evidence="14">
    <location>
        <begin position="53"/>
        <end position="75"/>
    </location>
</feature>
<dbReference type="PANTHER" id="PTHR11537:SF254">
    <property type="entry name" value="POTASSIUM VOLTAGE-GATED CHANNEL PROTEIN SHAB"/>
    <property type="match status" value="1"/>
</dbReference>
<dbReference type="GO" id="GO:0008076">
    <property type="term" value="C:voltage-gated potassium channel complex"/>
    <property type="evidence" value="ECO:0007669"/>
    <property type="project" value="InterPro"/>
</dbReference>
<dbReference type="PROSITE" id="PS00888">
    <property type="entry name" value="CNMP_BINDING_1"/>
    <property type="match status" value="1"/>
</dbReference>
<keyword evidence="5 14" id="KW-0812">Transmembrane</keyword>
<keyword evidence="8" id="KW-0851">Voltage-gated channel</keyword>
<dbReference type="PROSITE" id="PS00889">
    <property type="entry name" value="CNMP_BINDING_2"/>
    <property type="match status" value="1"/>
</dbReference>
<dbReference type="InterPro" id="IPR027359">
    <property type="entry name" value="Volt_channel_dom_sf"/>
</dbReference>
<evidence type="ECO:0000256" key="3">
    <source>
        <dbReference type="ARBA" id="ARBA00022475"/>
    </source>
</evidence>
<feature type="domain" description="Cyclic nucleotide-binding" evidence="15">
    <location>
        <begin position="262"/>
        <end position="376"/>
    </location>
</feature>
<evidence type="ECO:0000256" key="7">
    <source>
        <dbReference type="ARBA" id="ARBA00022826"/>
    </source>
</evidence>
<name>A0A382BTT9_9ZZZZ</name>
<gene>
    <name evidence="16" type="ORF">METZ01_LOCUS170094</name>
</gene>
<evidence type="ECO:0000256" key="11">
    <source>
        <dbReference type="ARBA" id="ARBA00023065"/>
    </source>
</evidence>
<evidence type="ECO:0000313" key="16">
    <source>
        <dbReference type="EMBL" id="SVB17240.1"/>
    </source>
</evidence>
<dbReference type="Gene3D" id="1.20.5.110">
    <property type="match status" value="1"/>
</dbReference>
<dbReference type="Gene3D" id="1.10.287.70">
    <property type="match status" value="1"/>
</dbReference>
<dbReference type="InterPro" id="IPR018488">
    <property type="entry name" value="cNMP-bd_CS"/>
</dbReference>
<evidence type="ECO:0000256" key="8">
    <source>
        <dbReference type="ARBA" id="ARBA00022882"/>
    </source>
</evidence>
<dbReference type="Pfam" id="PF00520">
    <property type="entry name" value="Ion_trans"/>
    <property type="match status" value="1"/>
</dbReference>
<feature type="transmembrane region" description="Helical" evidence="14">
    <location>
        <begin position="95"/>
        <end position="123"/>
    </location>
</feature>
<keyword evidence="12 14" id="KW-0472">Membrane</keyword>
<evidence type="ECO:0000256" key="6">
    <source>
        <dbReference type="ARBA" id="ARBA00022741"/>
    </source>
</evidence>
<dbReference type="FunFam" id="1.10.287.70:FF:000181">
    <property type="entry name" value="Cyclic nucleotide-gated potassium channel mll3241"/>
    <property type="match status" value="1"/>
</dbReference>